<dbReference type="InterPro" id="IPR036113">
    <property type="entry name" value="Asp/Glu-ADT_sf_sub_c"/>
</dbReference>
<keyword evidence="1" id="KW-0648">Protein biosynthesis</keyword>
<comment type="catalytic activity">
    <reaction evidence="1">
        <text>L-aspartyl-tRNA(Asn) + L-glutamine + ATP + H2O = L-asparaginyl-tRNA(Asn) + L-glutamate + ADP + phosphate + 2 H(+)</text>
        <dbReference type="Rhea" id="RHEA:14513"/>
        <dbReference type="Rhea" id="RHEA-COMP:9674"/>
        <dbReference type="Rhea" id="RHEA-COMP:9677"/>
        <dbReference type="ChEBI" id="CHEBI:15377"/>
        <dbReference type="ChEBI" id="CHEBI:15378"/>
        <dbReference type="ChEBI" id="CHEBI:29985"/>
        <dbReference type="ChEBI" id="CHEBI:30616"/>
        <dbReference type="ChEBI" id="CHEBI:43474"/>
        <dbReference type="ChEBI" id="CHEBI:58359"/>
        <dbReference type="ChEBI" id="CHEBI:78515"/>
        <dbReference type="ChEBI" id="CHEBI:78516"/>
        <dbReference type="ChEBI" id="CHEBI:456216"/>
    </reaction>
</comment>
<comment type="subunit">
    <text evidence="1">Heterotrimer of A, B and C subunits.</text>
</comment>
<dbReference type="GO" id="GO:0005524">
    <property type="term" value="F:ATP binding"/>
    <property type="evidence" value="ECO:0007669"/>
    <property type="project" value="UniProtKB-KW"/>
</dbReference>
<evidence type="ECO:0000313" key="2">
    <source>
        <dbReference type="EMBL" id="OGY10601.1"/>
    </source>
</evidence>
<dbReference type="AlphaFoldDB" id="A0A1G1V5I7"/>
<name>A0A1G1V5I7_9BACT</name>
<dbReference type="STRING" id="1797517.A3F61_03895"/>
<dbReference type="GO" id="GO:0050567">
    <property type="term" value="F:glutaminyl-tRNA synthase (glutamine-hydrolyzing) activity"/>
    <property type="evidence" value="ECO:0007669"/>
    <property type="project" value="UniProtKB-UniRule"/>
</dbReference>
<organism evidence="2 3">
    <name type="scientific">Candidatus Blackburnbacteria bacterium RIFCSPHIGHO2_12_FULL_41_13b</name>
    <dbReference type="NCBI Taxonomy" id="1797517"/>
    <lineage>
        <taxon>Bacteria</taxon>
        <taxon>Candidatus Blackburniibacteriota</taxon>
    </lineage>
</organism>
<sequence length="104" mass="11533">MVKTSDIDVKKVAKLGNLPLSADEEMAYKDQLSKVLDYVSQLSQVDTSEVEACFNVSNNSDVLREDEIKDSLLQKDALTNVSKKKDSVPSDRQGFFAAKGVFEE</sequence>
<dbReference type="Pfam" id="PF02686">
    <property type="entry name" value="GatC"/>
    <property type="match status" value="1"/>
</dbReference>
<dbReference type="EMBL" id="MHCA01000053">
    <property type="protein sequence ID" value="OGY10601.1"/>
    <property type="molecule type" value="Genomic_DNA"/>
</dbReference>
<dbReference type="SUPFAM" id="SSF141000">
    <property type="entry name" value="Glu-tRNAGln amidotransferase C subunit"/>
    <property type="match status" value="1"/>
</dbReference>
<dbReference type="GO" id="GO:0050566">
    <property type="term" value="F:asparaginyl-tRNA synthase (glutamine-hydrolyzing) activity"/>
    <property type="evidence" value="ECO:0007669"/>
    <property type="project" value="RHEA"/>
</dbReference>
<evidence type="ECO:0000256" key="1">
    <source>
        <dbReference type="HAMAP-Rule" id="MF_00122"/>
    </source>
</evidence>
<accession>A0A1G1V5I7</accession>
<evidence type="ECO:0000313" key="3">
    <source>
        <dbReference type="Proteomes" id="UP000178272"/>
    </source>
</evidence>
<keyword evidence="1" id="KW-0436">Ligase</keyword>
<dbReference type="GO" id="GO:0006450">
    <property type="term" value="P:regulation of translational fidelity"/>
    <property type="evidence" value="ECO:0007669"/>
    <property type="project" value="InterPro"/>
</dbReference>
<comment type="similarity">
    <text evidence="1">Belongs to the GatC family.</text>
</comment>
<comment type="catalytic activity">
    <reaction evidence="1">
        <text>L-glutamyl-tRNA(Gln) + L-glutamine + ATP + H2O = L-glutaminyl-tRNA(Gln) + L-glutamate + ADP + phosphate + H(+)</text>
        <dbReference type="Rhea" id="RHEA:17521"/>
        <dbReference type="Rhea" id="RHEA-COMP:9681"/>
        <dbReference type="Rhea" id="RHEA-COMP:9684"/>
        <dbReference type="ChEBI" id="CHEBI:15377"/>
        <dbReference type="ChEBI" id="CHEBI:15378"/>
        <dbReference type="ChEBI" id="CHEBI:29985"/>
        <dbReference type="ChEBI" id="CHEBI:30616"/>
        <dbReference type="ChEBI" id="CHEBI:43474"/>
        <dbReference type="ChEBI" id="CHEBI:58359"/>
        <dbReference type="ChEBI" id="CHEBI:78520"/>
        <dbReference type="ChEBI" id="CHEBI:78521"/>
        <dbReference type="ChEBI" id="CHEBI:456216"/>
    </reaction>
</comment>
<comment type="function">
    <text evidence="1">Allows the formation of correctly charged Asn-tRNA(Asn) or Gln-tRNA(Gln) through the transamidation of misacylated Asp-tRNA(Asn) or Glu-tRNA(Gln) in organisms which lack either or both of asparaginyl-tRNA or glutaminyl-tRNA synthetases. The reaction takes place in the presence of glutamine and ATP through an activated phospho-Asp-tRNA(Asn) or phospho-Glu-tRNA(Gln).</text>
</comment>
<dbReference type="InterPro" id="IPR003837">
    <property type="entry name" value="GatC"/>
</dbReference>
<comment type="caution">
    <text evidence="2">The sequence shown here is derived from an EMBL/GenBank/DDBJ whole genome shotgun (WGS) entry which is preliminary data.</text>
</comment>
<dbReference type="Proteomes" id="UP000178272">
    <property type="component" value="Unassembled WGS sequence"/>
</dbReference>
<keyword evidence="1" id="KW-0067">ATP-binding</keyword>
<keyword evidence="1" id="KW-0547">Nucleotide-binding</keyword>
<reference evidence="2 3" key="1">
    <citation type="journal article" date="2016" name="Nat. Commun.">
        <title>Thousands of microbial genomes shed light on interconnected biogeochemical processes in an aquifer system.</title>
        <authorList>
            <person name="Anantharaman K."/>
            <person name="Brown C.T."/>
            <person name="Hug L.A."/>
            <person name="Sharon I."/>
            <person name="Castelle C.J."/>
            <person name="Probst A.J."/>
            <person name="Thomas B.C."/>
            <person name="Singh A."/>
            <person name="Wilkins M.J."/>
            <person name="Karaoz U."/>
            <person name="Brodie E.L."/>
            <person name="Williams K.H."/>
            <person name="Hubbard S.S."/>
            <person name="Banfield J.F."/>
        </authorList>
    </citation>
    <scope>NUCLEOTIDE SEQUENCE [LARGE SCALE GENOMIC DNA]</scope>
</reference>
<dbReference type="Gene3D" id="1.10.20.60">
    <property type="entry name" value="Glu-tRNAGln amidotransferase C subunit, N-terminal domain"/>
    <property type="match status" value="1"/>
</dbReference>
<protein>
    <recommendedName>
        <fullName evidence="1">Aspartyl/glutamyl-tRNA(Asn/Gln) amidotransferase subunit C</fullName>
        <shortName evidence="1">Asp/Glu-ADT subunit C</shortName>
        <ecNumber evidence="1">6.3.5.-</ecNumber>
    </recommendedName>
</protein>
<dbReference type="HAMAP" id="MF_00122">
    <property type="entry name" value="GatC"/>
    <property type="match status" value="1"/>
</dbReference>
<proteinExistence type="inferred from homology"/>
<dbReference type="GO" id="GO:0006412">
    <property type="term" value="P:translation"/>
    <property type="evidence" value="ECO:0007669"/>
    <property type="project" value="UniProtKB-UniRule"/>
</dbReference>
<gene>
    <name evidence="1" type="primary">gatC</name>
    <name evidence="2" type="ORF">A3F61_03895</name>
</gene>
<dbReference type="EC" id="6.3.5.-" evidence="1"/>
<dbReference type="NCBIfam" id="TIGR00135">
    <property type="entry name" value="gatC"/>
    <property type="match status" value="1"/>
</dbReference>